<dbReference type="Proteomes" id="UP000610303">
    <property type="component" value="Unassembled WGS sequence"/>
</dbReference>
<sequence length="144" mass="15614">MILDPSSDDRLDRAFLALADPVRRRIVARLSRGPATVNELAEPFSISKQAVSKHIQVLEHAGLVTRSRDAQRRPVHLDPAALEALTAWIDRYRLIHEQRFRSLDALLADDSPSGGSTPLTRDASAEASDQGAGSAGPALESRPS</sequence>
<gene>
    <name evidence="3" type="ORF">GCM10010196_03070</name>
</gene>
<reference evidence="3" key="1">
    <citation type="journal article" date="2014" name="Int. J. Syst. Evol. Microbiol.">
        <title>Complete genome sequence of Corynebacterium casei LMG S-19264T (=DSM 44701T), isolated from a smear-ripened cheese.</title>
        <authorList>
            <consortium name="US DOE Joint Genome Institute (JGI-PGF)"/>
            <person name="Walter F."/>
            <person name="Albersmeier A."/>
            <person name="Kalinowski J."/>
            <person name="Ruckert C."/>
        </authorList>
    </citation>
    <scope>NUCLEOTIDE SEQUENCE</scope>
    <source>
        <strain evidence="3">JCM 3346</strain>
    </source>
</reference>
<feature type="domain" description="HTH arsR-type" evidence="2">
    <location>
        <begin position="3"/>
        <end position="97"/>
    </location>
</feature>
<protein>
    <submittedName>
        <fullName evidence="3">Transcriptional regulator</fullName>
    </submittedName>
</protein>
<evidence type="ECO:0000313" key="3">
    <source>
        <dbReference type="EMBL" id="GGR13902.1"/>
    </source>
</evidence>
<dbReference type="InterPro" id="IPR036390">
    <property type="entry name" value="WH_DNA-bd_sf"/>
</dbReference>
<name>A0A918CAE4_AGRME</name>
<reference evidence="3" key="2">
    <citation type="submission" date="2020-09" db="EMBL/GenBank/DDBJ databases">
        <authorList>
            <person name="Sun Q."/>
            <person name="Ohkuma M."/>
        </authorList>
    </citation>
    <scope>NUCLEOTIDE SEQUENCE</scope>
    <source>
        <strain evidence="3">JCM 3346</strain>
    </source>
</reference>
<evidence type="ECO:0000259" key="2">
    <source>
        <dbReference type="PROSITE" id="PS50987"/>
    </source>
</evidence>
<keyword evidence="4" id="KW-1185">Reference proteome</keyword>
<evidence type="ECO:0000256" key="1">
    <source>
        <dbReference type="SAM" id="MobiDB-lite"/>
    </source>
</evidence>
<proteinExistence type="predicted"/>
<dbReference type="CDD" id="cd00090">
    <property type="entry name" value="HTH_ARSR"/>
    <property type="match status" value="1"/>
</dbReference>
<evidence type="ECO:0000313" key="4">
    <source>
        <dbReference type="Proteomes" id="UP000610303"/>
    </source>
</evidence>
<dbReference type="NCBIfam" id="NF033788">
    <property type="entry name" value="HTH_metalloreg"/>
    <property type="match status" value="1"/>
</dbReference>
<dbReference type="RefSeq" id="WP_189083551.1">
    <property type="nucleotide sequence ID" value="NZ_BMRJ01000001.1"/>
</dbReference>
<dbReference type="PANTHER" id="PTHR38600">
    <property type="entry name" value="TRANSCRIPTIONAL REGULATORY PROTEIN"/>
    <property type="match status" value="1"/>
</dbReference>
<dbReference type="InterPro" id="IPR001845">
    <property type="entry name" value="HTH_ArsR_DNA-bd_dom"/>
</dbReference>
<dbReference type="InterPro" id="IPR011991">
    <property type="entry name" value="ArsR-like_HTH"/>
</dbReference>
<dbReference type="InterPro" id="IPR036388">
    <property type="entry name" value="WH-like_DNA-bd_sf"/>
</dbReference>
<dbReference type="PROSITE" id="PS50987">
    <property type="entry name" value="HTH_ARSR_2"/>
    <property type="match status" value="1"/>
</dbReference>
<feature type="region of interest" description="Disordered" evidence="1">
    <location>
        <begin position="107"/>
        <end position="144"/>
    </location>
</feature>
<dbReference type="PANTHER" id="PTHR38600:SF2">
    <property type="entry name" value="SLL0088 PROTEIN"/>
    <property type="match status" value="1"/>
</dbReference>
<dbReference type="SMART" id="SM00418">
    <property type="entry name" value="HTH_ARSR"/>
    <property type="match status" value="1"/>
</dbReference>
<dbReference type="Gene3D" id="1.10.10.10">
    <property type="entry name" value="Winged helix-like DNA-binding domain superfamily/Winged helix DNA-binding domain"/>
    <property type="match status" value="1"/>
</dbReference>
<comment type="caution">
    <text evidence="3">The sequence shown here is derived from an EMBL/GenBank/DDBJ whole genome shotgun (WGS) entry which is preliminary data.</text>
</comment>
<dbReference type="SUPFAM" id="SSF46785">
    <property type="entry name" value="Winged helix' DNA-binding domain"/>
    <property type="match status" value="1"/>
</dbReference>
<dbReference type="EMBL" id="BMRJ01000001">
    <property type="protein sequence ID" value="GGR13902.1"/>
    <property type="molecule type" value="Genomic_DNA"/>
</dbReference>
<dbReference type="Pfam" id="PF12840">
    <property type="entry name" value="HTH_20"/>
    <property type="match status" value="1"/>
</dbReference>
<organism evidence="3 4">
    <name type="scientific">Agromyces mediolanus</name>
    <name type="common">Corynebacterium mediolanum</name>
    <dbReference type="NCBI Taxonomy" id="41986"/>
    <lineage>
        <taxon>Bacteria</taxon>
        <taxon>Bacillati</taxon>
        <taxon>Actinomycetota</taxon>
        <taxon>Actinomycetes</taxon>
        <taxon>Micrococcales</taxon>
        <taxon>Microbacteriaceae</taxon>
        <taxon>Agromyces</taxon>
    </lineage>
</organism>
<dbReference type="PRINTS" id="PR00778">
    <property type="entry name" value="HTHARSR"/>
</dbReference>
<dbReference type="AlphaFoldDB" id="A0A918CAE4"/>
<dbReference type="GO" id="GO:0003700">
    <property type="term" value="F:DNA-binding transcription factor activity"/>
    <property type="evidence" value="ECO:0007669"/>
    <property type="project" value="InterPro"/>
</dbReference>
<accession>A0A918CAE4</accession>